<comment type="catalytic activity">
    <reaction evidence="1">
        <text>ATP + protein L-histidine = ADP + protein N-phospho-L-histidine.</text>
        <dbReference type="EC" id="2.7.13.3"/>
    </reaction>
</comment>
<dbReference type="SMART" id="SM00388">
    <property type="entry name" value="HisKA"/>
    <property type="match status" value="1"/>
</dbReference>
<dbReference type="GO" id="GO:0005886">
    <property type="term" value="C:plasma membrane"/>
    <property type="evidence" value="ECO:0007669"/>
    <property type="project" value="UniProtKB-SubCell"/>
</dbReference>
<keyword evidence="10" id="KW-0472">Membrane</keyword>
<dbReference type="OrthoDB" id="5290273at2"/>
<keyword evidence="13" id="KW-1185">Reference proteome</keyword>
<dbReference type="SUPFAM" id="SSF55874">
    <property type="entry name" value="ATPase domain of HSP90 chaperone/DNA topoisomerase II/histidine kinase"/>
    <property type="match status" value="1"/>
</dbReference>
<reference evidence="12 13" key="1">
    <citation type="submission" date="2018-04" db="EMBL/GenBank/DDBJ databases">
        <title>Complete genome sequence of Hydrogenophilus thermoluteolus TH-1.</title>
        <authorList>
            <person name="Arai H."/>
        </authorList>
    </citation>
    <scope>NUCLEOTIDE SEQUENCE [LARGE SCALE GENOMIC DNA]</scope>
    <source>
        <strain evidence="12 13">TH-1</strain>
    </source>
</reference>
<feature type="domain" description="Histidine kinase" evidence="11">
    <location>
        <begin position="228"/>
        <end position="424"/>
    </location>
</feature>
<dbReference type="KEGG" id="htl:HPTL_0612"/>
<dbReference type="SUPFAM" id="SSF47384">
    <property type="entry name" value="Homodimeric domain of signal transducing histidine kinase"/>
    <property type="match status" value="1"/>
</dbReference>
<dbReference type="EC" id="2.7.13.3" evidence="3"/>
<evidence type="ECO:0000256" key="5">
    <source>
        <dbReference type="ARBA" id="ARBA00022553"/>
    </source>
</evidence>
<keyword evidence="9" id="KW-0067">ATP-binding</keyword>
<dbReference type="PANTHER" id="PTHR44936:SF10">
    <property type="entry name" value="SENSOR PROTEIN RSTB"/>
    <property type="match status" value="1"/>
</dbReference>
<feature type="transmembrane region" description="Helical" evidence="10">
    <location>
        <begin position="12"/>
        <end position="35"/>
    </location>
</feature>
<evidence type="ECO:0000256" key="7">
    <source>
        <dbReference type="ARBA" id="ARBA00022741"/>
    </source>
</evidence>
<dbReference type="InterPro" id="IPR004358">
    <property type="entry name" value="Sig_transdc_His_kin-like_C"/>
</dbReference>
<dbReference type="SMART" id="SM00387">
    <property type="entry name" value="HATPase_c"/>
    <property type="match status" value="1"/>
</dbReference>
<dbReference type="Gene3D" id="1.10.287.130">
    <property type="match status" value="1"/>
</dbReference>
<evidence type="ECO:0000259" key="11">
    <source>
        <dbReference type="PROSITE" id="PS50109"/>
    </source>
</evidence>
<evidence type="ECO:0000256" key="3">
    <source>
        <dbReference type="ARBA" id="ARBA00012438"/>
    </source>
</evidence>
<dbReference type="Gene3D" id="3.30.565.10">
    <property type="entry name" value="Histidine kinase-like ATPase, C-terminal domain"/>
    <property type="match status" value="1"/>
</dbReference>
<evidence type="ECO:0000256" key="10">
    <source>
        <dbReference type="SAM" id="Phobius"/>
    </source>
</evidence>
<evidence type="ECO:0000256" key="8">
    <source>
        <dbReference type="ARBA" id="ARBA00022777"/>
    </source>
</evidence>
<dbReference type="Proteomes" id="UP000262004">
    <property type="component" value="Chromosome"/>
</dbReference>
<evidence type="ECO:0000256" key="9">
    <source>
        <dbReference type="ARBA" id="ARBA00022840"/>
    </source>
</evidence>
<evidence type="ECO:0000313" key="13">
    <source>
        <dbReference type="Proteomes" id="UP000262004"/>
    </source>
</evidence>
<accession>A0A2Z6DWP7</accession>
<dbReference type="InterPro" id="IPR050980">
    <property type="entry name" value="2C_sensor_his_kinase"/>
</dbReference>
<keyword evidence="5" id="KW-0597">Phosphoprotein</keyword>
<protein>
    <recommendedName>
        <fullName evidence="3">histidine kinase</fullName>
        <ecNumber evidence="3">2.7.13.3</ecNumber>
    </recommendedName>
</protein>
<dbReference type="InterPro" id="IPR036097">
    <property type="entry name" value="HisK_dim/P_sf"/>
</dbReference>
<keyword evidence="10" id="KW-1133">Transmembrane helix</keyword>
<dbReference type="PROSITE" id="PS50109">
    <property type="entry name" value="HIS_KIN"/>
    <property type="match status" value="1"/>
</dbReference>
<keyword evidence="8 12" id="KW-0418">Kinase</keyword>
<keyword evidence="6" id="KW-0808">Transferase</keyword>
<keyword evidence="7" id="KW-0547">Nucleotide-binding</keyword>
<dbReference type="AlphaFoldDB" id="A0A2Z6DWP7"/>
<keyword evidence="10" id="KW-0812">Transmembrane</keyword>
<dbReference type="RefSeq" id="WP_119334682.1">
    <property type="nucleotide sequence ID" value="NZ_AP018558.1"/>
</dbReference>
<dbReference type="InterPro" id="IPR005467">
    <property type="entry name" value="His_kinase_dom"/>
</dbReference>
<dbReference type="GO" id="GO:0005524">
    <property type="term" value="F:ATP binding"/>
    <property type="evidence" value="ECO:0007669"/>
    <property type="project" value="UniProtKB-KW"/>
</dbReference>
<dbReference type="Pfam" id="PF00512">
    <property type="entry name" value="HisKA"/>
    <property type="match status" value="1"/>
</dbReference>
<dbReference type="InterPro" id="IPR003594">
    <property type="entry name" value="HATPase_dom"/>
</dbReference>
<dbReference type="EMBL" id="AP018558">
    <property type="protein sequence ID" value="BBD76880.1"/>
    <property type="molecule type" value="Genomic_DNA"/>
</dbReference>
<evidence type="ECO:0000256" key="2">
    <source>
        <dbReference type="ARBA" id="ARBA00004651"/>
    </source>
</evidence>
<feature type="transmembrane region" description="Helical" evidence="10">
    <location>
        <begin position="144"/>
        <end position="166"/>
    </location>
</feature>
<dbReference type="GO" id="GO:0000155">
    <property type="term" value="F:phosphorelay sensor kinase activity"/>
    <property type="evidence" value="ECO:0007669"/>
    <property type="project" value="InterPro"/>
</dbReference>
<gene>
    <name evidence="12" type="ORF">HPTL_0612</name>
</gene>
<dbReference type="InterPro" id="IPR003661">
    <property type="entry name" value="HisK_dim/P_dom"/>
</dbReference>
<name>A0A2Z6DWP7_HYDTE</name>
<dbReference type="PRINTS" id="PR00344">
    <property type="entry name" value="BCTRLSENSOR"/>
</dbReference>
<evidence type="ECO:0000256" key="1">
    <source>
        <dbReference type="ARBA" id="ARBA00000085"/>
    </source>
</evidence>
<sequence>MSNDWQQAWRRLQIRLVATLTLLIVVLVATSWGFWVTMIAQERQAHVAEQVKNALTQAAELLANGGWLYEGATPFPPLLVWQGLPPPGSQVQPLRDPWPETLPGIGAPVAWVSAEQEGVTVLLPDGRPLSATLLLPPPPSREGMGWALLALLVVAAGSGALAYWGLRQVMQPLLSAISVVAQGTVAANDDAAAHGGVPRHRGATAATIAWLEAQIERLVRERTLLISGIAHDLRTPLARLRLRAELLPEDEVRQGIVRDLDELTYLADQANAYLHSLAPPLAVECHDLVQWLKTRYGDWPAVTLVVPPSAPLATDFGLLARLMDNLVENGLAHAQRVWISLAPESNEWVVQVDDDGPGIPEAERERVFAPFVRLDAARSREAGRGVGLGLAIVRNLAERLGDGLVLSESPYGGLQVRIRLRQLRVPNDPASLSQSGGSRA</sequence>
<dbReference type="Pfam" id="PF02518">
    <property type="entry name" value="HATPase_c"/>
    <property type="match status" value="1"/>
</dbReference>
<keyword evidence="4" id="KW-1003">Cell membrane</keyword>
<dbReference type="InterPro" id="IPR036890">
    <property type="entry name" value="HATPase_C_sf"/>
</dbReference>
<dbReference type="CDD" id="cd00082">
    <property type="entry name" value="HisKA"/>
    <property type="match status" value="1"/>
</dbReference>
<evidence type="ECO:0000256" key="6">
    <source>
        <dbReference type="ARBA" id="ARBA00022679"/>
    </source>
</evidence>
<comment type="subcellular location">
    <subcellularLocation>
        <location evidence="2">Cell membrane</location>
        <topology evidence="2">Multi-pass membrane protein</topology>
    </subcellularLocation>
</comment>
<proteinExistence type="predicted"/>
<organism evidence="12 13">
    <name type="scientific">Hydrogenophilus thermoluteolus</name>
    <name type="common">Pseudomonas hydrogenothermophila</name>
    <dbReference type="NCBI Taxonomy" id="297"/>
    <lineage>
        <taxon>Bacteria</taxon>
        <taxon>Pseudomonadati</taxon>
        <taxon>Pseudomonadota</taxon>
        <taxon>Hydrogenophilia</taxon>
        <taxon>Hydrogenophilales</taxon>
        <taxon>Hydrogenophilaceae</taxon>
        <taxon>Hydrogenophilus</taxon>
    </lineage>
</organism>
<evidence type="ECO:0000313" key="12">
    <source>
        <dbReference type="EMBL" id="BBD76880.1"/>
    </source>
</evidence>
<evidence type="ECO:0000256" key="4">
    <source>
        <dbReference type="ARBA" id="ARBA00022475"/>
    </source>
</evidence>
<dbReference type="PANTHER" id="PTHR44936">
    <property type="entry name" value="SENSOR PROTEIN CREC"/>
    <property type="match status" value="1"/>
</dbReference>